<dbReference type="Gene3D" id="3.40.50.450">
    <property type="match status" value="1"/>
</dbReference>
<accession>A0A117E2V4</accession>
<evidence type="ECO:0000313" key="3">
    <source>
        <dbReference type="Proteomes" id="UP000068243"/>
    </source>
</evidence>
<proteinExistence type="predicted"/>
<dbReference type="EMBL" id="BCMY01000012">
    <property type="protein sequence ID" value="GAQ44241.1"/>
    <property type="molecule type" value="Genomic_DNA"/>
</dbReference>
<dbReference type="AlphaFoldDB" id="A0A117E2V4"/>
<dbReference type="OrthoDB" id="2893324at2759"/>
<evidence type="ECO:0000256" key="1">
    <source>
        <dbReference type="SAM" id="MobiDB-lite"/>
    </source>
</evidence>
<dbReference type="Pfam" id="PF15891">
    <property type="entry name" value="Nuc_deoxyri_tr2"/>
    <property type="match status" value="1"/>
</dbReference>
<feature type="compositionally biased region" description="Low complexity" evidence="1">
    <location>
        <begin position="137"/>
        <end position="152"/>
    </location>
</feature>
<dbReference type="OMA" id="TMETIHA"/>
<dbReference type="VEuPathDB" id="FungiDB:An18g02820"/>
<reference evidence="3" key="1">
    <citation type="journal article" date="2016" name="Genome Announc.">
        <title>Draft genome sequence of Aspergillus niger strain An76.</title>
        <authorList>
            <person name="Gong W."/>
            <person name="Cheng Z."/>
            <person name="Zhang H."/>
            <person name="Liu L."/>
            <person name="Gao P."/>
            <person name="Wang L."/>
        </authorList>
    </citation>
    <scope>NUCLEOTIDE SEQUENCE [LARGE SCALE GENOMIC DNA]</scope>
    <source>
        <strain evidence="3">An76</strain>
    </source>
</reference>
<dbReference type="VEuPathDB" id="FungiDB:ASPNIDRAFT2_137779"/>
<dbReference type="VEuPathDB" id="FungiDB:ATCC64974_109580"/>
<sequence>MSKSSSRFTPSFRLHKQRTSNSTSPSTQPTPETISDPDPQPQPQTQTQIMNPNINLTIETIHAPSTTPPKPTSITIFLAGSTPPSPTTTSKDSSNPIRISSFSSSSSRRDHHQQPPPTWRDTFSTHLAHYFLPKPQPQTHPDNTNTNTNTTPQTIHLTILDPFRPDWDSSWREDPSFPPFKEQVSWEMEQRERADIVLFHFDPASMAPISLLELGLCMREPGKVVVVCPRGYWKSGNVRLVCERFGVQVVEGLEEGVGVVGEFVERIRVGKEREREGC</sequence>
<organism evidence="2 3">
    <name type="scientific">Aspergillus niger</name>
    <dbReference type="NCBI Taxonomy" id="5061"/>
    <lineage>
        <taxon>Eukaryota</taxon>
        <taxon>Fungi</taxon>
        <taxon>Dikarya</taxon>
        <taxon>Ascomycota</taxon>
        <taxon>Pezizomycotina</taxon>
        <taxon>Eurotiomycetes</taxon>
        <taxon>Eurotiomycetidae</taxon>
        <taxon>Eurotiales</taxon>
        <taxon>Aspergillaceae</taxon>
        <taxon>Aspergillus</taxon>
        <taxon>Aspergillus subgen. Circumdati</taxon>
    </lineage>
</organism>
<evidence type="ECO:0000313" key="2">
    <source>
        <dbReference type="EMBL" id="GAQ44241.1"/>
    </source>
</evidence>
<dbReference type="VEuPathDB" id="FungiDB:M747DRAFT_337533"/>
<feature type="region of interest" description="Disordered" evidence="1">
    <location>
        <begin position="62"/>
        <end position="152"/>
    </location>
</feature>
<comment type="caution">
    <text evidence="2">The sequence shown here is derived from an EMBL/GenBank/DDBJ whole genome shotgun (WGS) entry which is preliminary data.</text>
</comment>
<feature type="compositionally biased region" description="Low complexity" evidence="1">
    <location>
        <begin position="87"/>
        <end position="106"/>
    </location>
</feature>
<dbReference type="InterPro" id="IPR039470">
    <property type="entry name" value="Nuc_deoxyri_tr2"/>
</dbReference>
<protein>
    <submittedName>
        <fullName evidence="2">Uncharacterized protein</fullName>
    </submittedName>
</protein>
<name>A0A117E2V4_ASPNG</name>
<gene>
    <name evidence="2" type="ORF">ABL_06902</name>
</gene>
<feature type="compositionally biased region" description="Low complexity" evidence="1">
    <location>
        <begin position="19"/>
        <end position="48"/>
    </location>
</feature>
<feature type="region of interest" description="Disordered" evidence="1">
    <location>
        <begin position="1"/>
        <end position="48"/>
    </location>
</feature>
<dbReference type="Proteomes" id="UP000068243">
    <property type="component" value="Unassembled WGS sequence"/>
</dbReference>